<dbReference type="EMBL" id="LJZR01000001">
    <property type="protein sequence ID" value="KPQ37595.1"/>
    <property type="molecule type" value="Genomic_DNA"/>
</dbReference>
<evidence type="ECO:0000256" key="7">
    <source>
        <dbReference type="RuleBase" id="RU365095"/>
    </source>
</evidence>
<dbReference type="GO" id="GO:0017057">
    <property type="term" value="F:6-phosphogluconolactonase activity"/>
    <property type="evidence" value="ECO:0007669"/>
    <property type="project" value="UniProtKB-UniRule"/>
</dbReference>
<comment type="similarity">
    <text evidence="4 7">Belongs to the glucosamine/galactosamine-6-phosphate isomerase family. 6-phosphogluconolactonase subfamily.</text>
</comment>
<evidence type="ECO:0000256" key="5">
    <source>
        <dbReference type="ARBA" id="ARBA00013198"/>
    </source>
</evidence>
<feature type="domain" description="Glucosamine/galactosamine-6-phosphate isomerase" evidence="8">
    <location>
        <begin position="9"/>
        <end position="247"/>
    </location>
</feature>
<dbReference type="GO" id="GO:0006098">
    <property type="term" value="P:pentose-phosphate shunt"/>
    <property type="evidence" value="ECO:0007669"/>
    <property type="project" value="UniProtKB-UniPathway"/>
</dbReference>
<keyword evidence="7" id="KW-0378">Hydrolase</keyword>
<dbReference type="CDD" id="cd01400">
    <property type="entry name" value="6PGL"/>
    <property type="match status" value="1"/>
</dbReference>
<sequence length="267" mass="29019">MSPIVEILPDKDALIKRAYEVMVAHMQNAVDLRGRATIALSGGSTPKPLYAALAKADLPWDKIYVFWGDERYVPHDDEKSNFRMTREALLNHVPIPTENIFPVPTSANDPTIDAVKYSETLQSFFQVDPGDLADSADSTDSTDSTKPNSAWPALDFVLQGMGDDGHTASLFPNTAALDVRDRLVTVGNHNGEPRITFTVPLINQGRTVMFLVAGESKQEAISQVFSPSSDDHVYPSKLINPGGTCFWLMDAAAGQGVPPAFNPANFA</sequence>
<dbReference type="InterPro" id="IPR039104">
    <property type="entry name" value="6PGL"/>
</dbReference>
<evidence type="ECO:0000256" key="1">
    <source>
        <dbReference type="ARBA" id="ARBA00000832"/>
    </source>
</evidence>
<accession>A0A0P8DL03</accession>
<protein>
    <recommendedName>
        <fullName evidence="6 7">6-phosphogluconolactonase</fullName>
        <shortName evidence="7">6PGL</shortName>
        <ecNumber evidence="5 7">3.1.1.31</ecNumber>
    </recommendedName>
</protein>
<dbReference type="Gene3D" id="3.40.50.1360">
    <property type="match status" value="1"/>
</dbReference>
<organism evidence="9 10">
    <name type="scientific">Phormidesmis priestleyi Ana</name>
    <dbReference type="NCBI Taxonomy" id="1666911"/>
    <lineage>
        <taxon>Bacteria</taxon>
        <taxon>Bacillati</taxon>
        <taxon>Cyanobacteriota</taxon>
        <taxon>Cyanophyceae</taxon>
        <taxon>Leptolyngbyales</taxon>
        <taxon>Leptolyngbyaceae</taxon>
        <taxon>Phormidesmis</taxon>
    </lineage>
</organism>
<dbReference type="NCBIfam" id="TIGR01198">
    <property type="entry name" value="pgl"/>
    <property type="match status" value="1"/>
</dbReference>
<comment type="pathway">
    <text evidence="3 7">Carbohydrate degradation; pentose phosphate pathway; D-ribulose 5-phosphate from D-glucose 6-phosphate (oxidative stage): step 2/3.</text>
</comment>
<evidence type="ECO:0000256" key="6">
    <source>
        <dbReference type="ARBA" id="ARBA00020337"/>
    </source>
</evidence>
<reference evidence="9 10" key="1">
    <citation type="submission" date="2015-09" db="EMBL/GenBank/DDBJ databases">
        <title>Identification and resolution of microdiversity through metagenomic sequencing of parallel consortia.</title>
        <authorList>
            <person name="Nelson W.C."/>
            <person name="Romine M.F."/>
            <person name="Lindemann S.R."/>
        </authorList>
    </citation>
    <scope>NUCLEOTIDE SEQUENCE [LARGE SCALE GENOMIC DNA]</scope>
    <source>
        <strain evidence="9">Ana</strain>
    </source>
</reference>
<dbReference type="PANTHER" id="PTHR11054:SF0">
    <property type="entry name" value="6-PHOSPHOGLUCONOLACTONASE"/>
    <property type="match status" value="1"/>
</dbReference>
<evidence type="ECO:0000256" key="3">
    <source>
        <dbReference type="ARBA" id="ARBA00004961"/>
    </source>
</evidence>
<evidence type="ECO:0000256" key="4">
    <source>
        <dbReference type="ARBA" id="ARBA00010662"/>
    </source>
</evidence>
<evidence type="ECO:0000313" key="9">
    <source>
        <dbReference type="EMBL" id="KPQ37595.1"/>
    </source>
</evidence>
<dbReference type="InterPro" id="IPR005900">
    <property type="entry name" value="6-phosphogluconolactonase_DevB"/>
</dbReference>
<evidence type="ECO:0000256" key="2">
    <source>
        <dbReference type="ARBA" id="ARBA00002681"/>
    </source>
</evidence>
<dbReference type="UniPathway" id="UPA00115">
    <property type="reaction ID" value="UER00409"/>
</dbReference>
<dbReference type="PANTHER" id="PTHR11054">
    <property type="entry name" value="6-PHOSPHOGLUCONOLACTONASE"/>
    <property type="match status" value="1"/>
</dbReference>
<dbReference type="Pfam" id="PF01182">
    <property type="entry name" value="Glucosamine_iso"/>
    <property type="match status" value="1"/>
</dbReference>
<dbReference type="SUPFAM" id="SSF100950">
    <property type="entry name" value="NagB/RpiA/CoA transferase-like"/>
    <property type="match status" value="1"/>
</dbReference>
<dbReference type="AlphaFoldDB" id="A0A0P8DL03"/>
<dbReference type="Proteomes" id="UP000050465">
    <property type="component" value="Unassembled WGS sequence"/>
</dbReference>
<dbReference type="InterPro" id="IPR037171">
    <property type="entry name" value="NagB/RpiA_transferase-like"/>
</dbReference>
<dbReference type="GO" id="GO:0005975">
    <property type="term" value="P:carbohydrate metabolic process"/>
    <property type="evidence" value="ECO:0007669"/>
    <property type="project" value="UniProtKB-UniRule"/>
</dbReference>
<comment type="catalytic activity">
    <reaction evidence="1 7">
        <text>6-phospho-D-glucono-1,5-lactone + H2O = 6-phospho-D-gluconate + H(+)</text>
        <dbReference type="Rhea" id="RHEA:12556"/>
        <dbReference type="ChEBI" id="CHEBI:15377"/>
        <dbReference type="ChEBI" id="CHEBI:15378"/>
        <dbReference type="ChEBI" id="CHEBI:57955"/>
        <dbReference type="ChEBI" id="CHEBI:58759"/>
        <dbReference type="EC" id="3.1.1.31"/>
    </reaction>
</comment>
<dbReference type="STRING" id="1666911.HLUCCA11_00680"/>
<dbReference type="EC" id="3.1.1.31" evidence="5 7"/>
<comment type="function">
    <text evidence="2 7">Hydrolysis of 6-phosphogluconolactone to 6-phosphogluconate.</text>
</comment>
<evidence type="ECO:0000259" key="8">
    <source>
        <dbReference type="Pfam" id="PF01182"/>
    </source>
</evidence>
<name>A0A0P8DL03_9CYAN</name>
<dbReference type="PATRIC" id="fig|1666911.3.peg.2519"/>
<evidence type="ECO:0000313" key="10">
    <source>
        <dbReference type="Proteomes" id="UP000050465"/>
    </source>
</evidence>
<proteinExistence type="inferred from homology"/>
<comment type="caution">
    <text evidence="9">The sequence shown here is derived from an EMBL/GenBank/DDBJ whole genome shotgun (WGS) entry which is preliminary data.</text>
</comment>
<dbReference type="InterPro" id="IPR006148">
    <property type="entry name" value="Glc/Gal-6P_isomerase"/>
</dbReference>
<gene>
    <name evidence="9" type="primary">pglS</name>
    <name evidence="7" type="synonym">pgl</name>
    <name evidence="9" type="ORF">HLUCCA11_00680</name>
</gene>